<comment type="caution">
    <text evidence="1">The sequence shown here is derived from an EMBL/GenBank/DDBJ whole genome shotgun (WGS) entry which is preliminary data.</text>
</comment>
<reference evidence="1 2" key="1">
    <citation type="submission" date="2020-01" db="EMBL/GenBank/DDBJ databases">
        <title>Aspergillus terreus IFO 6365 whole genome shotgun sequence.</title>
        <authorList>
            <person name="Kanamasa S."/>
            <person name="Takahashi H."/>
        </authorList>
    </citation>
    <scope>NUCLEOTIDE SEQUENCE [LARGE SCALE GENOMIC DNA]</scope>
    <source>
        <strain evidence="1 2">IFO 6365</strain>
    </source>
</reference>
<sequence>MDKQITRVIAAVKDLPIRALIATLWKSPARRAAVAATLVATYLAACASLRFQRLRSIHKAYPQYATREGMARMTAHDAWTIQKRILQLEFPSVSLKALQFALFRTYGIPTISSLLLRTSQFSNPATSFKRYADTGALIGQFMSFDPSSERAITSIARTKFLHKGYRASGKILEADMLYTLSLFAIEPIRFVQMFEWRSMSDLERCAIGTYWKRLGDGLGISFDDLPSGKTGFRDGLHFLDELTEWSHTYEEEHMKPSAANKEVADKTMDVLVYALPKPLKPVGVKFASCVMDERLRTAMMYDEPPRSYRIIFSALLQARRFCLRHLSLPRPYFLRQDVFTDEPNEHGRYYIRLWEGLPYYVKPTFWNRWGPAAWFSRLVGLPVPGDDGDKYYPHGYDTQDLGPKYFEGKGRKTMEEIKDELARVMKERPFVD</sequence>
<protein>
    <submittedName>
        <fullName evidence="1">67 kDa myosin-cross-reactive antigen family protein</fullName>
    </submittedName>
</protein>
<proteinExistence type="predicted"/>
<organism evidence="1 2">
    <name type="scientific">Aspergillus terreus</name>
    <dbReference type="NCBI Taxonomy" id="33178"/>
    <lineage>
        <taxon>Eukaryota</taxon>
        <taxon>Fungi</taxon>
        <taxon>Dikarya</taxon>
        <taxon>Ascomycota</taxon>
        <taxon>Pezizomycotina</taxon>
        <taxon>Eurotiomycetes</taxon>
        <taxon>Eurotiomycetidae</taxon>
        <taxon>Eurotiales</taxon>
        <taxon>Aspergillaceae</taxon>
        <taxon>Aspergillus</taxon>
        <taxon>Aspergillus subgen. Circumdati</taxon>
    </lineage>
</organism>
<accession>A0A5M3Z8X4</accession>
<dbReference type="GO" id="GO:0016491">
    <property type="term" value="F:oxidoreductase activity"/>
    <property type="evidence" value="ECO:0007669"/>
    <property type="project" value="InterPro"/>
</dbReference>
<keyword evidence="2" id="KW-1185">Reference proteome</keyword>
<dbReference type="InterPro" id="IPR046366">
    <property type="entry name" value="MPAB"/>
</dbReference>
<dbReference type="AlphaFoldDB" id="A0A5M3Z8X4"/>
<dbReference type="PANTHER" id="PTHR36124:SF1">
    <property type="entry name" value="ER-BOUND OXYGENASE MPAB_MPAB'_RUBBER OXYGENASE CATALYTIC DOMAIN-CONTAINING PROTEIN"/>
    <property type="match status" value="1"/>
</dbReference>
<gene>
    <name evidence="1" type="ORF">ATEIFO6365_0009015700</name>
</gene>
<dbReference type="EMBL" id="BLJY01000009">
    <property type="protein sequence ID" value="GFF18794.1"/>
    <property type="molecule type" value="Genomic_DNA"/>
</dbReference>
<dbReference type="VEuPathDB" id="FungiDB:ATEG_07566"/>
<evidence type="ECO:0000313" key="1">
    <source>
        <dbReference type="EMBL" id="GFF18794.1"/>
    </source>
</evidence>
<name>A0A5M3Z8X4_ASPTE</name>
<evidence type="ECO:0000313" key="2">
    <source>
        <dbReference type="Proteomes" id="UP000452235"/>
    </source>
</evidence>
<dbReference type="Proteomes" id="UP000452235">
    <property type="component" value="Unassembled WGS sequence"/>
</dbReference>
<dbReference type="OrthoDB" id="545169at2759"/>
<dbReference type="PANTHER" id="PTHR36124">
    <property type="match status" value="1"/>
</dbReference>